<evidence type="ECO:0000313" key="1">
    <source>
        <dbReference type="EMBL" id="AFK44033.1"/>
    </source>
</evidence>
<accession>I3SUU1</accession>
<organism evidence="1">
    <name type="scientific">Lotus japonicus</name>
    <name type="common">Lotus corniculatus var. japonicus</name>
    <dbReference type="NCBI Taxonomy" id="34305"/>
    <lineage>
        <taxon>Eukaryota</taxon>
        <taxon>Viridiplantae</taxon>
        <taxon>Streptophyta</taxon>
        <taxon>Embryophyta</taxon>
        <taxon>Tracheophyta</taxon>
        <taxon>Spermatophyta</taxon>
        <taxon>Magnoliopsida</taxon>
        <taxon>eudicotyledons</taxon>
        <taxon>Gunneridae</taxon>
        <taxon>Pentapetalae</taxon>
        <taxon>rosids</taxon>
        <taxon>fabids</taxon>
        <taxon>Fabales</taxon>
        <taxon>Fabaceae</taxon>
        <taxon>Papilionoideae</taxon>
        <taxon>50 kb inversion clade</taxon>
        <taxon>NPAAA clade</taxon>
        <taxon>Hologalegina</taxon>
        <taxon>robinioid clade</taxon>
        <taxon>Loteae</taxon>
        <taxon>Lotus</taxon>
    </lineage>
</organism>
<sequence length="102" mass="11669">MHLKLKDWSTEGLGFKSSFRPLGLNCASIGSVKTLSQEADLNNKRLLQSSEYLLHIIIAIFRKPTGAATRHEEHRIHQCRSSCRVERHHGLHTETQLNRTPE</sequence>
<protein>
    <submittedName>
        <fullName evidence="1">Uncharacterized protein</fullName>
    </submittedName>
</protein>
<name>I3SUU1_LOTJA</name>
<dbReference type="AlphaFoldDB" id="I3SUU1"/>
<proteinExistence type="evidence at transcript level"/>
<reference evidence="1" key="1">
    <citation type="submission" date="2012-05" db="EMBL/GenBank/DDBJ databases">
        <authorList>
            <person name="Krishnakumar V."/>
            <person name="Cheung F."/>
            <person name="Xiao Y."/>
            <person name="Chan A."/>
            <person name="Moskal W.A."/>
            <person name="Town C.D."/>
        </authorList>
    </citation>
    <scope>NUCLEOTIDE SEQUENCE</scope>
</reference>
<dbReference type="EMBL" id="BT144239">
    <property type="protein sequence ID" value="AFK44033.1"/>
    <property type="molecule type" value="mRNA"/>
</dbReference>